<dbReference type="GO" id="GO:0016616">
    <property type="term" value="F:oxidoreductase activity, acting on the CH-OH group of donors, NAD or NADP as acceptor"/>
    <property type="evidence" value="ECO:0007669"/>
    <property type="project" value="InterPro"/>
</dbReference>
<dbReference type="InterPro" id="IPR006139">
    <property type="entry name" value="D-isomer_2_OHA_DH_cat_dom"/>
</dbReference>
<keyword evidence="2 4" id="KW-0560">Oxidoreductase</keyword>
<accession>A0A4Z0BT64</accession>
<keyword evidence="3" id="KW-0520">NAD</keyword>
<dbReference type="Pfam" id="PF00389">
    <property type="entry name" value="2-Hacid_dh"/>
    <property type="match status" value="1"/>
</dbReference>
<comment type="similarity">
    <text evidence="1 4">Belongs to the D-isomer specific 2-hydroxyacid dehydrogenase family.</text>
</comment>
<dbReference type="SUPFAM" id="SSF51735">
    <property type="entry name" value="NAD(P)-binding Rossmann-fold domains"/>
    <property type="match status" value="1"/>
</dbReference>
<evidence type="ECO:0000313" key="7">
    <source>
        <dbReference type="EMBL" id="TFZ01438.1"/>
    </source>
</evidence>
<evidence type="ECO:0000256" key="3">
    <source>
        <dbReference type="ARBA" id="ARBA00023027"/>
    </source>
</evidence>
<protein>
    <submittedName>
        <fullName evidence="7">Hydroxyacid dehydrogenase</fullName>
    </submittedName>
</protein>
<keyword evidence="8" id="KW-1185">Reference proteome</keyword>
<reference evidence="7 8" key="1">
    <citation type="submission" date="2019-03" db="EMBL/GenBank/DDBJ databases">
        <title>Ramlibacter rhizophilus CCTCC AB2015357, whole genome shotgun sequence.</title>
        <authorList>
            <person name="Zhang X."/>
            <person name="Feng G."/>
            <person name="Zhu H."/>
        </authorList>
    </citation>
    <scope>NUCLEOTIDE SEQUENCE [LARGE SCALE GENOMIC DNA]</scope>
    <source>
        <strain evidence="7 8">CCTCC AB2015357</strain>
    </source>
</reference>
<dbReference type="PANTHER" id="PTHR42789">
    <property type="entry name" value="D-ISOMER SPECIFIC 2-HYDROXYACID DEHYDROGENASE FAMILY PROTEIN (AFU_ORTHOLOGUE AFUA_6G10090)"/>
    <property type="match status" value="1"/>
</dbReference>
<dbReference type="Gene3D" id="3.40.50.720">
    <property type="entry name" value="NAD(P)-binding Rossmann-like Domain"/>
    <property type="match status" value="2"/>
</dbReference>
<dbReference type="SUPFAM" id="SSF52283">
    <property type="entry name" value="Formate/glycerate dehydrogenase catalytic domain-like"/>
    <property type="match status" value="1"/>
</dbReference>
<dbReference type="RefSeq" id="WP_135284736.1">
    <property type="nucleotide sequence ID" value="NZ_SMLL01000003.1"/>
</dbReference>
<proteinExistence type="inferred from homology"/>
<feature type="domain" description="D-isomer specific 2-hydroxyacid dehydrogenase catalytic" evidence="5">
    <location>
        <begin position="3"/>
        <end position="306"/>
    </location>
</feature>
<dbReference type="InterPro" id="IPR050857">
    <property type="entry name" value="D-2-hydroxyacid_DH"/>
</dbReference>
<dbReference type="Pfam" id="PF02826">
    <property type="entry name" value="2-Hacid_dh_C"/>
    <property type="match status" value="1"/>
</dbReference>
<dbReference type="Proteomes" id="UP000297564">
    <property type="component" value="Unassembled WGS sequence"/>
</dbReference>
<name>A0A4Z0BT64_9BURK</name>
<organism evidence="7 8">
    <name type="scientific">Ramlibacter rhizophilus</name>
    <dbReference type="NCBI Taxonomy" id="1781167"/>
    <lineage>
        <taxon>Bacteria</taxon>
        <taxon>Pseudomonadati</taxon>
        <taxon>Pseudomonadota</taxon>
        <taxon>Betaproteobacteria</taxon>
        <taxon>Burkholderiales</taxon>
        <taxon>Comamonadaceae</taxon>
        <taxon>Ramlibacter</taxon>
    </lineage>
</organism>
<dbReference type="OrthoDB" id="9147650at2"/>
<evidence type="ECO:0000313" key="8">
    <source>
        <dbReference type="Proteomes" id="UP000297564"/>
    </source>
</evidence>
<dbReference type="InterPro" id="IPR006140">
    <property type="entry name" value="D-isomer_DH_NAD-bd"/>
</dbReference>
<evidence type="ECO:0000259" key="6">
    <source>
        <dbReference type="Pfam" id="PF02826"/>
    </source>
</evidence>
<dbReference type="GO" id="GO:0051287">
    <property type="term" value="F:NAD binding"/>
    <property type="evidence" value="ECO:0007669"/>
    <property type="project" value="InterPro"/>
</dbReference>
<gene>
    <name evidence="7" type="ORF">EZ242_08665</name>
</gene>
<feature type="domain" description="D-isomer specific 2-hydroxyacid dehydrogenase NAD-binding" evidence="6">
    <location>
        <begin position="130"/>
        <end position="279"/>
    </location>
</feature>
<dbReference type="PANTHER" id="PTHR42789:SF1">
    <property type="entry name" value="D-ISOMER SPECIFIC 2-HYDROXYACID DEHYDROGENASE FAMILY PROTEIN (AFU_ORTHOLOGUE AFUA_6G10090)"/>
    <property type="match status" value="1"/>
</dbReference>
<comment type="caution">
    <text evidence="7">The sequence shown here is derived from an EMBL/GenBank/DDBJ whole genome shotgun (WGS) entry which is preliminary data.</text>
</comment>
<evidence type="ECO:0000256" key="1">
    <source>
        <dbReference type="ARBA" id="ARBA00005854"/>
    </source>
</evidence>
<evidence type="ECO:0000256" key="4">
    <source>
        <dbReference type="RuleBase" id="RU003719"/>
    </source>
</evidence>
<dbReference type="EMBL" id="SMLL01000003">
    <property type="protein sequence ID" value="TFZ01438.1"/>
    <property type="molecule type" value="Genomic_DNA"/>
</dbReference>
<dbReference type="AlphaFoldDB" id="A0A4Z0BT64"/>
<sequence>MDILLTEPLIPEAMAWLGQRYPLVLRPELASDAAALRAAAYRPQAMVLSRKLRVTREFLDFAPRLRVLARLHADTDNTDLEACRERRVRVIQARSAHVRPEAEYLLSALLMLYRPGIGLPLAGQRHAQIGLGREVNGSTVGLLGLAPAAHTLALLLRGLGARLIGYDPAVHASSPTWRQLQVEPVTLPELVAQADAVSVQVIYASRYKGLVGEPLLSHCKPKQCWVGISRSDLFDADALARALADGRIEACVLDGAEAGFASRGTPLHEAANLYLTPRLGSHTREARARASWYVAARIHELLRTGMPERGGSAQREALPR</sequence>
<evidence type="ECO:0000259" key="5">
    <source>
        <dbReference type="Pfam" id="PF00389"/>
    </source>
</evidence>
<dbReference type="InterPro" id="IPR036291">
    <property type="entry name" value="NAD(P)-bd_dom_sf"/>
</dbReference>
<evidence type="ECO:0000256" key="2">
    <source>
        <dbReference type="ARBA" id="ARBA00023002"/>
    </source>
</evidence>